<dbReference type="PANTHER" id="PTHR15394">
    <property type="entry name" value="SERINE HYDROLASE RBBP9"/>
    <property type="match status" value="1"/>
</dbReference>
<dbReference type="InterPro" id="IPR029058">
    <property type="entry name" value="AB_hydrolase_fold"/>
</dbReference>
<dbReference type="PANTHER" id="PTHR15394:SF3">
    <property type="entry name" value="SERINE HYDROLASE RBBP9"/>
    <property type="match status" value="1"/>
</dbReference>
<proteinExistence type="predicted"/>
<dbReference type="EMBL" id="LBWB01000009">
    <property type="protein sequence ID" value="KKR00724.1"/>
    <property type="molecule type" value="Genomic_DNA"/>
</dbReference>
<gene>
    <name evidence="1" type="ORF">UT24_C0009G0041</name>
</gene>
<dbReference type="SUPFAM" id="SSF53474">
    <property type="entry name" value="alpha/beta-Hydrolases"/>
    <property type="match status" value="1"/>
</dbReference>
<accession>A0A0G0M9F2</accession>
<dbReference type="Gene3D" id="3.40.50.1820">
    <property type="entry name" value="alpha/beta hydrolase"/>
    <property type="match status" value="1"/>
</dbReference>
<sequence length="190" mass="22027">MKNAIILHGGPSKKEYYDPEAPSMSNAHWIPWLQGQLLKHDIAAATPEVPNSYDRNWKVWTKEVERFDITPETILVGHSTGSGYFIKYLSIHPKLKIGKVVLVAPWLDPHHDKTKDFFDDFEIDPDFPKRTKGVTIFASDNDQESVQKTVEIVRAKVKGLKYKEFHNYGHFCYEDMKSHKFPELLEEILD</sequence>
<dbReference type="GO" id="GO:0016787">
    <property type="term" value="F:hydrolase activity"/>
    <property type="evidence" value="ECO:0007669"/>
    <property type="project" value="InterPro"/>
</dbReference>
<reference evidence="1 2" key="1">
    <citation type="journal article" date="2015" name="Nature">
        <title>rRNA introns, odd ribosomes, and small enigmatic genomes across a large radiation of phyla.</title>
        <authorList>
            <person name="Brown C.T."/>
            <person name="Hug L.A."/>
            <person name="Thomas B.C."/>
            <person name="Sharon I."/>
            <person name="Castelle C.J."/>
            <person name="Singh A."/>
            <person name="Wilkins M.J."/>
            <person name="Williams K.H."/>
            <person name="Banfield J.F."/>
        </authorList>
    </citation>
    <scope>NUCLEOTIDE SEQUENCE [LARGE SCALE GENOMIC DNA]</scope>
</reference>
<dbReference type="Pfam" id="PF06821">
    <property type="entry name" value="Ser_hydrolase"/>
    <property type="match status" value="1"/>
</dbReference>
<protein>
    <submittedName>
        <fullName evidence="1">Uncharacterized protein</fullName>
    </submittedName>
</protein>
<evidence type="ECO:0000313" key="1">
    <source>
        <dbReference type="EMBL" id="KKR00724.1"/>
    </source>
</evidence>
<evidence type="ECO:0000313" key="2">
    <source>
        <dbReference type="Proteomes" id="UP000033881"/>
    </source>
</evidence>
<name>A0A0G0M9F2_9BACT</name>
<dbReference type="Proteomes" id="UP000033881">
    <property type="component" value="Unassembled WGS sequence"/>
</dbReference>
<dbReference type="InterPro" id="IPR010662">
    <property type="entry name" value="RBBP9/YdeN"/>
</dbReference>
<dbReference type="AlphaFoldDB" id="A0A0G0M9F2"/>
<organism evidence="1 2">
    <name type="scientific">Candidatus Woesebacteria bacterium GW2011_GWB1_39_12</name>
    <dbReference type="NCBI Taxonomy" id="1618574"/>
    <lineage>
        <taxon>Bacteria</taxon>
        <taxon>Candidatus Woeseibacteriota</taxon>
    </lineage>
</organism>
<dbReference type="STRING" id="1618574.UT24_C0009G0041"/>
<comment type="caution">
    <text evidence="1">The sequence shown here is derived from an EMBL/GenBank/DDBJ whole genome shotgun (WGS) entry which is preliminary data.</text>
</comment>